<dbReference type="InterPro" id="IPR003798">
    <property type="entry name" value="DNA_recombination_RmuC"/>
</dbReference>
<evidence type="ECO:0000256" key="3">
    <source>
        <dbReference type="ARBA" id="ARBA00021840"/>
    </source>
</evidence>
<reference evidence="7 8" key="1">
    <citation type="submission" date="2020-08" db="EMBL/GenBank/DDBJ databases">
        <title>Genomic Encyclopedia of Type Strains, Phase IV (KMG-IV): sequencing the most valuable type-strain genomes for metagenomic binning, comparative biology and taxonomic classification.</title>
        <authorList>
            <person name="Goeker M."/>
        </authorList>
    </citation>
    <scope>NUCLEOTIDE SEQUENCE [LARGE SCALE GENOMIC DNA]</scope>
    <source>
        <strain evidence="7 8">DSM 16268</strain>
    </source>
</reference>
<organism evidence="7 8">
    <name type="scientific">Prosthecomicrobium pneumaticum</name>
    <dbReference type="NCBI Taxonomy" id="81895"/>
    <lineage>
        <taxon>Bacteria</taxon>
        <taxon>Pseudomonadati</taxon>
        <taxon>Pseudomonadota</taxon>
        <taxon>Alphaproteobacteria</taxon>
        <taxon>Hyphomicrobiales</taxon>
        <taxon>Kaistiaceae</taxon>
        <taxon>Prosthecomicrobium</taxon>
    </lineage>
</organism>
<dbReference type="AlphaFoldDB" id="A0A7W9FM16"/>
<protein>
    <recommendedName>
        <fullName evidence="3">DNA recombination protein RmuC homolog</fullName>
    </recommendedName>
</protein>
<sequence>MNAVLFQIAGWPVTAMQALAASGGAILLLFLVVLAALPAAAARSRVAEEEAAARAEELEMRLGELMRLQGEMTGRMQTIAEVFGARQSDLVSGLNERLDRFGHRLGQTVSDATKNTHESLSRLAERLAVIDTAQKNITELSREVVSLQQVLANKQTRGAFGQARMEAIVADGLPMGGYAFQATLSNGTRPDCVVFFPNGAPMLVVDAKFPLEGWNAIRAAEGPEAVKAAETQFRRDVGKHVRDIAERYLIAGETQDTAFMFVPSESVFADIHERFEDIVQAALRARVVIVSPSLLMLSIQVMQAVLKDVRMREQAHLIQREVAELIKDVGRLNERVGKLQSHFGQASRDIDDILVSTRKLASRGEKIEALDLGEEIERERQPDLLAGA</sequence>
<dbReference type="PANTHER" id="PTHR30563">
    <property type="entry name" value="DNA RECOMBINATION PROTEIN RMUC"/>
    <property type="match status" value="1"/>
</dbReference>
<keyword evidence="5" id="KW-0233">DNA recombination</keyword>
<evidence type="ECO:0000256" key="5">
    <source>
        <dbReference type="ARBA" id="ARBA00023172"/>
    </source>
</evidence>
<feature type="coiled-coil region" evidence="6">
    <location>
        <begin position="130"/>
        <end position="157"/>
    </location>
</feature>
<feature type="coiled-coil region" evidence="6">
    <location>
        <begin position="39"/>
        <end position="68"/>
    </location>
</feature>
<evidence type="ECO:0000313" key="8">
    <source>
        <dbReference type="Proteomes" id="UP000523821"/>
    </source>
</evidence>
<evidence type="ECO:0000256" key="2">
    <source>
        <dbReference type="ARBA" id="ARBA00009840"/>
    </source>
</evidence>
<dbReference type="PANTHER" id="PTHR30563:SF0">
    <property type="entry name" value="DNA RECOMBINATION PROTEIN RMUC"/>
    <property type="match status" value="1"/>
</dbReference>
<dbReference type="EMBL" id="JACHOO010000004">
    <property type="protein sequence ID" value="MBB5753150.1"/>
    <property type="molecule type" value="Genomic_DNA"/>
</dbReference>
<proteinExistence type="inferred from homology"/>
<name>A0A7W9FM16_9HYPH</name>
<evidence type="ECO:0000313" key="7">
    <source>
        <dbReference type="EMBL" id="MBB5753150.1"/>
    </source>
</evidence>
<gene>
    <name evidence="7" type="ORF">GGQ63_002216</name>
</gene>
<dbReference type="Pfam" id="PF02646">
    <property type="entry name" value="RmuC"/>
    <property type="match status" value="1"/>
</dbReference>
<comment type="function">
    <text evidence="1">Involved in DNA recombination.</text>
</comment>
<evidence type="ECO:0000256" key="1">
    <source>
        <dbReference type="ARBA" id="ARBA00003416"/>
    </source>
</evidence>
<comment type="similarity">
    <text evidence="2">Belongs to the RmuC family.</text>
</comment>
<evidence type="ECO:0000256" key="6">
    <source>
        <dbReference type="SAM" id="Coils"/>
    </source>
</evidence>
<accession>A0A7W9FM16</accession>
<dbReference type="Proteomes" id="UP000523821">
    <property type="component" value="Unassembled WGS sequence"/>
</dbReference>
<keyword evidence="4 6" id="KW-0175">Coiled coil</keyword>
<keyword evidence="8" id="KW-1185">Reference proteome</keyword>
<evidence type="ECO:0000256" key="4">
    <source>
        <dbReference type="ARBA" id="ARBA00023054"/>
    </source>
</evidence>
<comment type="caution">
    <text evidence="7">The sequence shown here is derived from an EMBL/GenBank/DDBJ whole genome shotgun (WGS) entry which is preliminary data.</text>
</comment>
<dbReference type="RefSeq" id="WP_183855689.1">
    <property type="nucleotide sequence ID" value="NZ_JACHOO010000004.1"/>
</dbReference>
<dbReference type="GO" id="GO:0006310">
    <property type="term" value="P:DNA recombination"/>
    <property type="evidence" value="ECO:0007669"/>
    <property type="project" value="UniProtKB-KW"/>
</dbReference>